<proteinExistence type="predicted"/>
<name>A0A8H6YUP2_9AGAR</name>
<organism evidence="1 2">
    <name type="scientific">Mycena venus</name>
    <dbReference type="NCBI Taxonomy" id="2733690"/>
    <lineage>
        <taxon>Eukaryota</taxon>
        <taxon>Fungi</taxon>
        <taxon>Dikarya</taxon>
        <taxon>Basidiomycota</taxon>
        <taxon>Agaricomycotina</taxon>
        <taxon>Agaricomycetes</taxon>
        <taxon>Agaricomycetidae</taxon>
        <taxon>Agaricales</taxon>
        <taxon>Marasmiineae</taxon>
        <taxon>Mycenaceae</taxon>
        <taxon>Mycena</taxon>
    </lineage>
</organism>
<keyword evidence="2" id="KW-1185">Reference proteome</keyword>
<dbReference type="EMBL" id="JACAZI010000003">
    <property type="protein sequence ID" value="KAF7365131.1"/>
    <property type="molecule type" value="Genomic_DNA"/>
</dbReference>
<dbReference type="InterPro" id="IPR011008">
    <property type="entry name" value="Dimeric_a/b-barrel"/>
</dbReference>
<reference evidence="1" key="1">
    <citation type="submission" date="2020-05" db="EMBL/GenBank/DDBJ databases">
        <title>Mycena genomes resolve the evolution of fungal bioluminescence.</title>
        <authorList>
            <person name="Tsai I.J."/>
        </authorList>
    </citation>
    <scope>NUCLEOTIDE SEQUENCE</scope>
    <source>
        <strain evidence="1">CCC161011</strain>
    </source>
</reference>
<dbReference type="AlphaFoldDB" id="A0A8H6YUP2"/>
<protein>
    <recommendedName>
        <fullName evidence="3">ABM domain-containing protein</fullName>
    </recommendedName>
</protein>
<dbReference type="Gene3D" id="3.30.70.100">
    <property type="match status" value="2"/>
</dbReference>
<evidence type="ECO:0000313" key="1">
    <source>
        <dbReference type="EMBL" id="KAF7365131.1"/>
    </source>
</evidence>
<gene>
    <name evidence="1" type="ORF">MVEN_00384400</name>
</gene>
<dbReference type="SUPFAM" id="SSF54909">
    <property type="entry name" value="Dimeric alpha+beta barrel"/>
    <property type="match status" value="2"/>
</dbReference>
<accession>A0A8H6YUP2</accession>
<evidence type="ECO:0008006" key="3">
    <source>
        <dbReference type="Google" id="ProtNLM"/>
    </source>
</evidence>
<evidence type="ECO:0000313" key="2">
    <source>
        <dbReference type="Proteomes" id="UP000620124"/>
    </source>
</evidence>
<comment type="caution">
    <text evidence="1">The sequence shown here is derived from an EMBL/GenBank/DDBJ whole genome shotgun (WGS) entry which is preliminary data.</text>
</comment>
<dbReference type="Proteomes" id="UP000620124">
    <property type="component" value="Unassembled WGS sequence"/>
</dbReference>
<sequence length="199" mass="21321">MPAINIATFPVSDSFSNPDIFKGPMDLLKAAEGYKGAFYGLQIEDKKTGYFVSVWESYELREKMAKDPSYAGVIEQLKPAVAGPFTRDHINTTTDGLTALSAPVVEFVTATLKAGASAEKVSSLVEEFIKGLDGSAGSHAPAVWGQSVENKDKFLLIVGWDSLEAHQAVVKANAFSSTVSAIQELADISIGHSNVKKHE</sequence>
<dbReference type="OrthoDB" id="3830579at2759"/>